<gene>
    <name evidence="4" type="ORF">Sradi_1789600</name>
</gene>
<feature type="region of interest" description="Disordered" evidence="1">
    <location>
        <begin position="1"/>
        <end position="39"/>
    </location>
</feature>
<dbReference type="Pfam" id="PF14576">
    <property type="entry name" value="SEO_N"/>
    <property type="match status" value="1"/>
</dbReference>
<dbReference type="InterPro" id="IPR027942">
    <property type="entry name" value="SEO_N"/>
</dbReference>
<name>A0AAW2TVF0_SESRA</name>
<dbReference type="InterPro" id="IPR039299">
    <property type="entry name" value="SEOA"/>
</dbReference>
<evidence type="ECO:0000259" key="3">
    <source>
        <dbReference type="Pfam" id="PF14577"/>
    </source>
</evidence>
<reference evidence="4" key="2">
    <citation type="journal article" date="2024" name="Plant">
        <title>Genomic evolution and insights into agronomic trait innovations of Sesamum species.</title>
        <authorList>
            <person name="Miao H."/>
            <person name="Wang L."/>
            <person name="Qu L."/>
            <person name="Liu H."/>
            <person name="Sun Y."/>
            <person name="Le M."/>
            <person name="Wang Q."/>
            <person name="Wei S."/>
            <person name="Zheng Y."/>
            <person name="Lin W."/>
            <person name="Duan Y."/>
            <person name="Cao H."/>
            <person name="Xiong S."/>
            <person name="Wang X."/>
            <person name="Wei L."/>
            <person name="Li C."/>
            <person name="Ma Q."/>
            <person name="Ju M."/>
            <person name="Zhao R."/>
            <person name="Li G."/>
            <person name="Mu C."/>
            <person name="Tian Q."/>
            <person name="Mei H."/>
            <person name="Zhang T."/>
            <person name="Gao T."/>
            <person name="Zhang H."/>
        </authorList>
    </citation>
    <scope>NUCLEOTIDE SEQUENCE</scope>
    <source>
        <strain evidence="4">G02</strain>
    </source>
</reference>
<evidence type="ECO:0000256" key="1">
    <source>
        <dbReference type="SAM" id="MobiDB-lite"/>
    </source>
</evidence>
<dbReference type="EMBL" id="JACGWJ010000007">
    <property type="protein sequence ID" value="KAL0408552.1"/>
    <property type="molecule type" value="Genomic_DNA"/>
</dbReference>
<evidence type="ECO:0000259" key="2">
    <source>
        <dbReference type="Pfam" id="PF14576"/>
    </source>
</evidence>
<reference evidence="4" key="1">
    <citation type="submission" date="2020-06" db="EMBL/GenBank/DDBJ databases">
        <authorList>
            <person name="Li T."/>
            <person name="Hu X."/>
            <person name="Zhang T."/>
            <person name="Song X."/>
            <person name="Zhang H."/>
            <person name="Dai N."/>
            <person name="Sheng W."/>
            <person name="Hou X."/>
            <person name="Wei L."/>
        </authorList>
    </citation>
    <scope>NUCLEOTIDE SEQUENCE</scope>
    <source>
        <strain evidence="4">G02</strain>
        <tissue evidence="4">Leaf</tissue>
    </source>
</reference>
<sequence length="779" mass="89354">MAARDFMPPLTTDKVPPARTPAGGHSFVPDHGLKPSKEHEHHLANPIHEHHTANPIPSSGQVAARSRLGRADRAPNFFSSDDALTKQIVATHAPDMEDLDVRPVLSIVEDIMRLARPSSTDTTHVAQTQSHVDKLDDKVSHIPYHHDDKIYHTPEHDAEIVKVLAYPINKTSCEIICKCAAGGESHAVTMDLLKLLSSYSWDAKVVITLAAFSINYGEFWLVEHQYTKNALAKNIATLKDLPDIIAHAGELKKKFEAVLDLLTQVLKVTHCIIEFKELPPLYISRESPEITAATAHIPTAVYWIIRGLLTCASTLLNLVGSGREYVTSTAESWEIQNLAHKLSVILEHLQEQLKRCKDLIDRKKAEDAYIAFKKLMESAHIDNMKVLRAMIRSREDQRPLYHGTRRTNERIEELRLKYVLLLISDLELPHEELNVLHLIYNQHSMRHEYEVLWFPIVNSTTSTASLTDPIFYDLRNNHMPWYSVDHPSLIEPVAIRYIREVWNFVHMPMLVVLDPQGKPSNLDALPMMWIWGSAAFPFTKAQERALWADTTWNIQLLADAIDPRIPDWVSLSRKTTLCIYGGDDIEWIRKFTLAARAVATALRIHLEMLYVGKRNPKEKVRLCHEVINKEKLSNVFSVTEYYDYVWYFWVRLWSMWNSKKQMGMTVENDRIMQEIMDVLALDSSEKGWAVFSRANLEITKSNGDKLLPVLENYGDWIYKVDHPDKFVTVLDEELKRVHPDHHCNRLILPGHAGYIPERVVCSECGKTMDKYVMYRCCTD</sequence>
<feature type="region of interest" description="Disordered" evidence="1">
    <location>
        <begin position="49"/>
        <end position="68"/>
    </location>
</feature>
<dbReference type="PANTHER" id="PTHR33232:SF20">
    <property type="entry name" value="PROTEIN SIEVE ELEMENT OCCLUSION B-LIKE"/>
    <property type="match status" value="1"/>
</dbReference>
<dbReference type="Pfam" id="PF14577">
    <property type="entry name" value="SEO_C"/>
    <property type="match status" value="1"/>
</dbReference>
<protein>
    <submittedName>
        <fullName evidence="4">Protein SIEVE ELEMENT OCCLUSION B</fullName>
    </submittedName>
</protein>
<accession>A0AAW2TVF0</accession>
<feature type="domain" description="Sieve element occlusion N-terminal" evidence="2">
    <location>
        <begin position="79"/>
        <end position="380"/>
    </location>
</feature>
<organism evidence="4">
    <name type="scientific">Sesamum radiatum</name>
    <name type="common">Black benniseed</name>
    <dbReference type="NCBI Taxonomy" id="300843"/>
    <lineage>
        <taxon>Eukaryota</taxon>
        <taxon>Viridiplantae</taxon>
        <taxon>Streptophyta</taxon>
        <taxon>Embryophyta</taxon>
        <taxon>Tracheophyta</taxon>
        <taxon>Spermatophyta</taxon>
        <taxon>Magnoliopsida</taxon>
        <taxon>eudicotyledons</taxon>
        <taxon>Gunneridae</taxon>
        <taxon>Pentapetalae</taxon>
        <taxon>asterids</taxon>
        <taxon>lamiids</taxon>
        <taxon>Lamiales</taxon>
        <taxon>Pedaliaceae</taxon>
        <taxon>Sesamum</taxon>
    </lineage>
</organism>
<comment type="caution">
    <text evidence="4">The sequence shown here is derived from an EMBL/GenBank/DDBJ whole genome shotgun (WGS) entry which is preliminary data.</text>
</comment>
<dbReference type="GO" id="GO:0010088">
    <property type="term" value="P:phloem development"/>
    <property type="evidence" value="ECO:0007669"/>
    <property type="project" value="InterPro"/>
</dbReference>
<dbReference type="PANTHER" id="PTHR33232">
    <property type="entry name" value="PROTEIN SIEVE ELEMENT OCCLUSION B-LIKE"/>
    <property type="match status" value="1"/>
</dbReference>
<feature type="domain" description="Sieve element occlusion C-terminal" evidence="3">
    <location>
        <begin position="542"/>
        <end position="778"/>
    </location>
</feature>
<proteinExistence type="predicted"/>
<dbReference type="AlphaFoldDB" id="A0AAW2TVF0"/>
<evidence type="ECO:0000313" key="4">
    <source>
        <dbReference type="EMBL" id="KAL0408552.1"/>
    </source>
</evidence>
<dbReference type="InterPro" id="IPR027944">
    <property type="entry name" value="SEO_C"/>
</dbReference>